<dbReference type="InterPro" id="IPR000719">
    <property type="entry name" value="Prot_kinase_dom"/>
</dbReference>
<keyword evidence="3" id="KW-0808">Transferase</keyword>
<proteinExistence type="predicted"/>
<dbReference type="EMBL" id="JASCZI010211615">
    <property type="protein sequence ID" value="MED6195131.1"/>
    <property type="molecule type" value="Genomic_DNA"/>
</dbReference>
<dbReference type="Gene3D" id="3.30.200.20">
    <property type="entry name" value="Phosphorylase Kinase, domain 1"/>
    <property type="match status" value="1"/>
</dbReference>
<evidence type="ECO:0000256" key="3">
    <source>
        <dbReference type="ARBA" id="ARBA00022679"/>
    </source>
</evidence>
<keyword evidence="5" id="KW-0418">Kinase</keyword>
<dbReference type="InterPro" id="IPR008271">
    <property type="entry name" value="Ser/Thr_kinase_AS"/>
</dbReference>
<dbReference type="Proteomes" id="UP001341840">
    <property type="component" value="Unassembled WGS sequence"/>
</dbReference>
<comment type="caution">
    <text evidence="10">The sequence shown here is derived from an EMBL/GenBank/DDBJ whole genome shotgun (WGS) entry which is preliminary data.</text>
</comment>
<dbReference type="InterPro" id="IPR017892">
    <property type="entry name" value="Pkinase_C"/>
</dbReference>
<feature type="domain" description="Protein kinase" evidence="8">
    <location>
        <begin position="137"/>
        <end position="404"/>
    </location>
</feature>
<protein>
    <submittedName>
        <fullName evidence="10">Uncharacterized protein</fullName>
    </submittedName>
</protein>
<dbReference type="InterPro" id="IPR000961">
    <property type="entry name" value="AGC-kinase_C"/>
</dbReference>
<dbReference type="SUPFAM" id="SSF56112">
    <property type="entry name" value="Protein kinase-like (PK-like)"/>
    <property type="match status" value="1"/>
</dbReference>
<evidence type="ECO:0000256" key="4">
    <source>
        <dbReference type="ARBA" id="ARBA00022741"/>
    </source>
</evidence>
<evidence type="ECO:0000256" key="1">
    <source>
        <dbReference type="ARBA" id="ARBA00022527"/>
    </source>
</evidence>
<dbReference type="PROSITE" id="PS50011">
    <property type="entry name" value="PROTEIN_KINASE_DOM"/>
    <property type="match status" value="1"/>
</dbReference>
<keyword evidence="11" id="KW-1185">Reference proteome</keyword>
<gene>
    <name evidence="10" type="ORF">PIB30_035158</name>
</gene>
<evidence type="ECO:0000256" key="2">
    <source>
        <dbReference type="ARBA" id="ARBA00022553"/>
    </source>
</evidence>
<feature type="compositionally biased region" description="Low complexity" evidence="7">
    <location>
        <begin position="62"/>
        <end position="73"/>
    </location>
</feature>
<dbReference type="PANTHER" id="PTHR24351">
    <property type="entry name" value="RIBOSOMAL PROTEIN S6 KINASE"/>
    <property type="match status" value="1"/>
</dbReference>
<sequence>MNENNRMVSTSQKKSLHSLMAANLSKLTIPCSSSSSSSTPLSNEHDEFDFSHVFGHHHEESSTTPASSAMSPHVIHSRSHSFVGPSPRVAPPSNPVLSFVNELSSQSEGEESEQLPLNEIHNTEEEKVSTRIGPTDFEILRVVGQGSFGKVFLVRKKKQQKKEGEEEECCDDVFAMKVMRKETIIKKNHVDYMKAERDILTKVVHPFIVQLRYSFQTKSKLYLILDFINGGHLFFHLYRQGIFSEDQARIYTAEIVSAVSHLHKNGIVHRDLKPENILMDSDGHVMLTDFGLSKEIDESGRSNSLCGTVEYMAPEIILGKGHNKDADWWSIGILLYEMLTGKAPFTHTNKKKLQEKIIKGKVKLPPTVSTEAHSLLKGLLQKDPSTRLGSGPNGDEQIKSHKWFRPINWKKLEARELEPKFKPDVSGKDCTANFDQCWTAMPPDDSPASTPTAGDHFHGYTYVAPNPWLSSK</sequence>
<keyword evidence="4" id="KW-0547">Nucleotide-binding</keyword>
<dbReference type="SMART" id="SM00220">
    <property type="entry name" value="S_TKc"/>
    <property type="match status" value="1"/>
</dbReference>
<dbReference type="Gene3D" id="1.10.510.10">
    <property type="entry name" value="Transferase(Phosphotransferase) domain 1"/>
    <property type="match status" value="1"/>
</dbReference>
<evidence type="ECO:0000256" key="5">
    <source>
        <dbReference type="ARBA" id="ARBA00022777"/>
    </source>
</evidence>
<feature type="region of interest" description="Disordered" evidence="7">
    <location>
        <begin position="56"/>
        <end position="128"/>
    </location>
</feature>
<dbReference type="Pfam" id="PF00069">
    <property type="entry name" value="Pkinase"/>
    <property type="match status" value="1"/>
</dbReference>
<dbReference type="PROSITE" id="PS51285">
    <property type="entry name" value="AGC_KINASE_CTER"/>
    <property type="match status" value="1"/>
</dbReference>
<evidence type="ECO:0000259" key="9">
    <source>
        <dbReference type="PROSITE" id="PS51285"/>
    </source>
</evidence>
<evidence type="ECO:0000256" key="6">
    <source>
        <dbReference type="ARBA" id="ARBA00022840"/>
    </source>
</evidence>
<evidence type="ECO:0000313" key="11">
    <source>
        <dbReference type="Proteomes" id="UP001341840"/>
    </source>
</evidence>
<keyword evidence="6" id="KW-0067">ATP-binding</keyword>
<dbReference type="PROSITE" id="PS00108">
    <property type="entry name" value="PROTEIN_KINASE_ST"/>
    <property type="match status" value="1"/>
</dbReference>
<dbReference type="InterPro" id="IPR011009">
    <property type="entry name" value="Kinase-like_dom_sf"/>
</dbReference>
<keyword evidence="2" id="KW-0597">Phosphoprotein</keyword>
<dbReference type="Pfam" id="PF00433">
    <property type="entry name" value="Pkinase_C"/>
    <property type="match status" value="1"/>
</dbReference>
<organism evidence="10 11">
    <name type="scientific">Stylosanthes scabra</name>
    <dbReference type="NCBI Taxonomy" id="79078"/>
    <lineage>
        <taxon>Eukaryota</taxon>
        <taxon>Viridiplantae</taxon>
        <taxon>Streptophyta</taxon>
        <taxon>Embryophyta</taxon>
        <taxon>Tracheophyta</taxon>
        <taxon>Spermatophyta</taxon>
        <taxon>Magnoliopsida</taxon>
        <taxon>eudicotyledons</taxon>
        <taxon>Gunneridae</taxon>
        <taxon>Pentapetalae</taxon>
        <taxon>rosids</taxon>
        <taxon>fabids</taxon>
        <taxon>Fabales</taxon>
        <taxon>Fabaceae</taxon>
        <taxon>Papilionoideae</taxon>
        <taxon>50 kb inversion clade</taxon>
        <taxon>dalbergioids sensu lato</taxon>
        <taxon>Dalbergieae</taxon>
        <taxon>Pterocarpus clade</taxon>
        <taxon>Stylosanthes</taxon>
    </lineage>
</organism>
<evidence type="ECO:0000313" key="10">
    <source>
        <dbReference type="EMBL" id="MED6195131.1"/>
    </source>
</evidence>
<name>A0ABU6XCN8_9FABA</name>
<accession>A0ABU6XCN8</accession>
<feature type="domain" description="AGC-kinase C-terminal" evidence="9">
    <location>
        <begin position="405"/>
        <end position="472"/>
    </location>
</feature>
<dbReference type="SMART" id="SM00133">
    <property type="entry name" value="S_TK_X"/>
    <property type="match status" value="1"/>
</dbReference>
<reference evidence="10 11" key="1">
    <citation type="journal article" date="2023" name="Plants (Basel)">
        <title>Bridging the Gap: Combining Genomics and Transcriptomics Approaches to Understand Stylosanthes scabra, an Orphan Legume from the Brazilian Caatinga.</title>
        <authorList>
            <person name="Ferreira-Neto J.R.C."/>
            <person name="da Silva M.D."/>
            <person name="Binneck E."/>
            <person name="de Melo N.F."/>
            <person name="da Silva R.H."/>
            <person name="de Melo A.L.T.M."/>
            <person name="Pandolfi V."/>
            <person name="Bustamante F.O."/>
            <person name="Brasileiro-Vidal A.C."/>
            <person name="Benko-Iseppon A.M."/>
        </authorList>
    </citation>
    <scope>NUCLEOTIDE SEQUENCE [LARGE SCALE GENOMIC DNA]</scope>
    <source>
        <tissue evidence="10">Leaves</tissue>
    </source>
</reference>
<keyword evidence="1" id="KW-0723">Serine/threonine-protein kinase</keyword>
<evidence type="ECO:0000256" key="7">
    <source>
        <dbReference type="SAM" id="MobiDB-lite"/>
    </source>
</evidence>
<evidence type="ECO:0000259" key="8">
    <source>
        <dbReference type="PROSITE" id="PS50011"/>
    </source>
</evidence>